<dbReference type="AlphaFoldDB" id="A0A1F6DIJ5"/>
<gene>
    <name evidence="2" type="ORF">A3C87_03290</name>
</gene>
<dbReference type="EMBL" id="MFLE01000025">
    <property type="protein sequence ID" value="OGG61150.1"/>
    <property type="molecule type" value="Genomic_DNA"/>
</dbReference>
<reference evidence="2 3" key="1">
    <citation type="journal article" date="2016" name="Nat. Commun.">
        <title>Thousands of microbial genomes shed light on interconnected biogeochemical processes in an aquifer system.</title>
        <authorList>
            <person name="Anantharaman K."/>
            <person name="Brown C.T."/>
            <person name="Hug L.A."/>
            <person name="Sharon I."/>
            <person name="Castelle C.J."/>
            <person name="Probst A.J."/>
            <person name="Thomas B.C."/>
            <person name="Singh A."/>
            <person name="Wilkins M.J."/>
            <person name="Karaoz U."/>
            <person name="Brodie E.L."/>
            <person name="Williams K.H."/>
            <person name="Hubbard S.S."/>
            <person name="Banfield J.F."/>
        </authorList>
    </citation>
    <scope>NUCLEOTIDE SEQUENCE [LARGE SCALE GENOMIC DNA]</scope>
</reference>
<keyword evidence="1" id="KW-0812">Transmembrane</keyword>
<name>A0A1F6DIJ5_9BACT</name>
<feature type="transmembrane region" description="Helical" evidence="1">
    <location>
        <begin position="20"/>
        <end position="37"/>
    </location>
</feature>
<sequence>MVLLFDSLEDLISIAEIERLTSIGALFGVATGYWGNFKNASGYNAFTTRTAAVIILLPLLGCFGTVSLGPYSHDFFLAALYVSLVAFIYQLLAMHARTRLYRG</sequence>
<keyword evidence="1" id="KW-1133">Transmembrane helix</keyword>
<comment type="caution">
    <text evidence="2">The sequence shown here is derived from an EMBL/GenBank/DDBJ whole genome shotgun (WGS) entry which is preliminary data.</text>
</comment>
<feature type="transmembrane region" description="Helical" evidence="1">
    <location>
        <begin position="49"/>
        <end position="69"/>
    </location>
</feature>
<evidence type="ECO:0000313" key="3">
    <source>
        <dbReference type="Proteomes" id="UP000176511"/>
    </source>
</evidence>
<accession>A0A1F6DIJ5</accession>
<evidence type="ECO:0000256" key="1">
    <source>
        <dbReference type="SAM" id="Phobius"/>
    </source>
</evidence>
<keyword evidence="1" id="KW-0472">Membrane</keyword>
<protein>
    <submittedName>
        <fullName evidence="2">Uncharacterized protein</fullName>
    </submittedName>
</protein>
<evidence type="ECO:0000313" key="2">
    <source>
        <dbReference type="EMBL" id="OGG61150.1"/>
    </source>
</evidence>
<proteinExistence type="predicted"/>
<feature type="transmembrane region" description="Helical" evidence="1">
    <location>
        <begin position="75"/>
        <end position="92"/>
    </location>
</feature>
<dbReference type="Proteomes" id="UP000176511">
    <property type="component" value="Unassembled WGS sequence"/>
</dbReference>
<organism evidence="2 3">
    <name type="scientific">Candidatus Kaiserbacteria bacterium RIFCSPHIGHO2_02_FULL_49_34</name>
    <dbReference type="NCBI Taxonomy" id="1798491"/>
    <lineage>
        <taxon>Bacteria</taxon>
        <taxon>Candidatus Kaiseribacteriota</taxon>
    </lineage>
</organism>